<reference evidence="1 2" key="1">
    <citation type="submission" date="2023-04" db="EMBL/GenBank/DDBJ databases">
        <title>A novel bacteria isolated from coastal sediment.</title>
        <authorList>
            <person name="Liu X.-J."/>
            <person name="Du Z.-J."/>
        </authorList>
    </citation>
    <scope>NUCLEOTIDE SEQUENCE [LARGE SCALE GENOMIC DNA]</scope>
    <source>
        <strain evidence="1 2">SDUM461003</strain>
    </source>
</reference>
<dbReference type="Proteomes" id="UP001225316">
    <property type="component" value="Unassembled WGS sequence"/>
</dbReference>
<keyword evidence="2" id="KW-1185">Reference proteome</keyword>
<comment type="caution">
    <text evidence="1">The sequence shown here is derived from an EMBL/GenBank/DDBJ whole genome shotgun (WGS) entry which is preliminary data.</text>
</comment>
<evidence type="ECO:0000313" key="1">
    <source>
        <dbReference type="EMBL" id="MDQ8209091.1"/>
    </source>
</evidence>
<evidence type="ECO:0000313" key="2">
    <source>
        <dbReference type="Proteomes" id="UP001225316"/>
    </source>
</evidence>
<dbReference type="RefSeq" id="WP_308951883.1">
    <property type="nucleotide sequence ID" value="NZ_JARXHW010000051.1"/>
</dbReference>
<name>A0ABU1AYD7_9BACT</name>
<dbReference type="EMBL" id="JARXHW010000051">
    <property type="protein sequence ID" value="MDQ8209091.1"/>
    <property type="molecule type" value="Genomic_DNA"/>
</dbReference>
<sequence length="53" mass="5683">MSSFGAEAFFDGTEELAFCSVDGILSLKEESRLGQSTHSNILSILNLTPNGTF</sequence>
<protein>
    <submittedName>
        <fullName evidence="1">Uncharacterized protein</fullName>
    </submittedName>
</protein>
<gene>
    <name evidence="1" type="ORF">QEH52_16315</name>
</gene>
<accession>A0ABU1AYD7</accession>
<proteinExistence type="predicted"/>
<organism evidence="1 2">
    <name type="scientific">Thalassobacterium maritimum</name>
    <dbReference type="NCBI Taxonomy" id="3041265"/>
    <lineage>
        <taxon>Bacteria</taxon>
        <taxon>Pseudomonadati</taxon>
        <taxon>Verrucomicrobiota</taxon>
        <taxon>Opitutia</taxon>
        <taxon>Puniceicoccales</taxon>
        <taxon>Coraliomargaritaceae</taxon>
        <taxon>Thalassobacterium</taxon>
    </lineage>
</organism>